<dbReference type="GO" id="GO:0016301">
    <property type="term" value="F:kinase activity"/>
    <property type="evidence" value="ECO:0007669"/>
    <property type="project" value="UniProtKB-KW"/>
</dbReference>
<dbReference type="Proteomes" id="UP000292686">
    <property type="component" value="Unassembled WGS sequence"/>
</dbReference>
<protein>
    <submittedName>
        <fullName evidence="2">Putative NBD/HSP70 family sugar kinase</fullName>
    </submittedName>
    <submittedName>
        <fullName evidence="3">ROK family transcriptional regulator</fullName>
    </submittedName>
</protein>
<dbReference type="InterPro" id="IPR036388">
    <property type="entry name" value="WH-like_DNA-bd_sf"/>
</dbReference>
<dbReference type="PANTHER" id="PTHR18964">
    <property type="entry name" value="ROK (REPRESSOR, ORF, KINASE) FAMILY"/>
    <property type="match status" value="1"/>
</dbReference>
<evidence type="ECO:0000313" key="2">
    <source>
        <dbReference type="EMBL" id="NYD66358.1"/>
    </source>
</evidence>
<dbReference type="EMBL" id="SDPM01000004">
    <property type="protein sequence ID" value="RXZ86674.1"/>
    <property type="molecule type" value="Genomic_DNA"/>
</dbReference>
<dbReference type="InterPro" id="IPR049874">
    <property type="entry name" value="ROK_cs"/>
</dbReference>
<evidence type="ECO:0000256" key="1">
    <source>
        <dbReference type="ARBA" id="ARBA00006479"/>
    </source>
</evidence>
<proteinExistence type="inferred from homology"/>
<sequence>MSETTTRGLRRRNRARVLKWVMLNPGATRLNLATVTGLSLATVTNVVGDLIDDGIIEDSGTVPSQGGRPTTTLSVRPEAAHFIGVDVGEHGVAVEVFDLSLNRLASSFRYTSARASDPDSIAADIEHCVNEVLTETGVRESVVGIGLGLPGIVEHPEWSRVDDHGDAMLYAQSIAWDGLEVGTLVSHDIPVFADNGASTLALSEHWLGAARGVDHGIVALIGRGIGVGIISGGEILRGRSSSAGEWGHTIVSWGGRPDATGIRGTLEAYVGGTSIADRWAEAGGDPDEDYELALAQLIEAAPRDETAAAVLDDTVELLGVGLANLVNLINPGRIVIGGWAGLALVAHLGDRIADAARRNSLERFAGQFDLVPSHFGRDGVALGAALLVVQEFIDGRAVVGGRTITAPHQRAGSPRVTGGPSGP</sequence>
<dbReference type="InterPro" id="IPR043129">
    <property type="entry name" value="ATPase_NBD"/>
</dbReference>
<evidence type="ECO:0000313" key="3">
    <source>
        <dbReference type="EMBL" id="RXZ86674.1"/>
    </source>
</evidence>
<dbReference type="PANTHER" id="PTHR18964:SF149">
    <property type="entry name" value="BIFUNCTIONAL UDP-N-ACETYLGLUCOSAMINE 2-EPIMERASE_N-ACETYLMANNOSAMINE KINASE"/>
    <property type="match status" value="1"/>
</dbReference>
<gene>
    <name evidence="2" type="ORF">BJ972_000877</name>
    <name evidence="3" type="ORF">ESP50_09840</name>
</gene>
<dbReference type="SUPFAM" id="SSF53067">
    <property type="entry name" value="Actin-like ATPase domain"/>
    <property type="match status" value="1"/>
</dbReference>
<dbReference type="InterPro" id="IPR000600">
    <property type="entry name" value="ROK"/>
</dbReference>
<dbReference type="SUPFAM" id="SSF46785">
    <property type="entry name" value="Winged helix' DNA-binding domain"/>
    <property type="match status" value="1"/>
</dbReference>
<dbReference type="InterPro" id="IPR036390">
    <property type="entry name" value="WH_DNA-bd_sf"/>
</dbReference>
<reference evidence="2 5" key="2">
    <citation type="submission" date="2020-07" db="EMBL/GenBank/DDBJ databases">
        <title>Sequencing the genomes of 1000 actinobacteria strains.</title>
        <authorList>
            <person name="Klenk H.-P."/>
        </authorList>
    </citation>
    <scope>NUCLEOTIDE SEQUENCE [LARGE SCALE GENOMIC DNA]</scope>
    <source>
        <strain evidence="2 5">DSM 23870</strain>
    </source>
</reference>
<dbReference type="Gene3D" id="1.10.10.10">
    <property type="entry name" value="Winged helix-like DNA-binding domain superfamily/Winged helix DNA-binding domain"/>
    <property type="match status" value="1"/>
</dbReference>
<keyword evidence="4" id="KW-1185">Reference proteome</keyword>
<comment type="caution">
    <text evidence="3">The sequence shown here is derived from an EMBL/GenBank/DDBJ whole genome shotgun (WGS) entry which is preliminary data.</text>
</comment>
<dbReference type="PROSITE" id="PS01125">
    <property type="entry name" value="ROK"/>
    <property type="match status" value="1"/>
</dbReference>
<dbReference type="EMBL" id="JACCBI010000001">
    <property type="protein sequence ID" value="NYD66358.1"/>
    <property type="molecule type" value="Genomic_DNA"/>
</dbReference>
<evidence type="ECO:0000313" key="5">
    <source>
        <dbReference type="Proteomes" id="UP000581087"/>
    </source>
</evidence>
<reference evidence="3 4" key="1">
    <citation type="submission" date="2019-01" db="EMBL/GenBank/DDBJ databases">
        <title>Agromyces.</title>
        <authorList>
            <person name="Li J."/>
        </authorList>
    </citation>
    <scope>NUCLEOTIDE SEQUENCE [LARGE SCALE GENOMIC DNA]</scope>
    <source>
        <strain evidence="3 4">DSM 23870</strain>
    </source>
</reference>
<dbReference type="Gene3D" id="3.30.420.40">
    <property type="match status" value="2"/>
</dbReference>
<dbReference type="Pfam" id="PF00480">
    <property type="entry name" value="ROK"/>
    <property type="match status" value="1"/>
</dbReference>
<dbReference type="AlphaFoldDB" id="A0A4Q2M3T0"/>
<accession>A0A4Q2M3T0</accession>
<comment type="similarity">
    <text evidence="1">Belongs to the ROK (NagC/XylR) family.</text>
</comment>
<organism evidence="3 4">
    <name type="scientific">Agromyces atrinae</name>
    <dbReference type="NCBI Taxonomy" id="592376"/>
    <lineage>
        <taxon>Bacteria</taxon>
        <taxon>Bacillati</taxon>
        <taxon>Actinomycetota</taxon>
        <taxon>Actinomycetes</taxon>
        <taxon>Micrococcales</taxon>
        <taxon>Microbacteriaceae</taxon>
        <taxon>Agromyces</taxon>
    </lineage>
</organism>
<name>A0A4Q2M3T0_9MICO</name>
<dbReference type="Proteomes" id="UP000581087">
    <property type="component" value="Unassembled WGS sequence"/>
</dbReference>
<keyword evidence="2" id="KW-0418">Kinase</keyword>
<keyword evidence="2" id="KW-0808">Transferase</keyword>
<dbReference type="RefSeq" id="WP_129174592.1">
    <property type="nucleotide sequence ID" value="NZ_JACCBI010000001.1"/>
</dbReference>
<dbReference type="Pfam" id="PF13412">
    <property type="entry name" value="HTH_24"/>
    <property type="match status" value="1"/>
</dbReference>
<dbReference type="OrthoDB" id="3534172at2"/>
<evidence type="ECO:0000313" key="4">
    <source>
        <dbReference type="Proteomes" id="UP000292686"/>
    </source>
</evidence>